<dbReference type="EMBL" id="CP003811">
    <property type="protein sequence ID" value="AIQ91667.1"/>
    <property type="molecule type" value="Genomic_DNA"/>
</dbReference>
<dbReference type="KEGG" id="mor:MOC_3912"/>
<protein>
    <submittedName>
        <fullName evidence="2">Protein of unassigned function</fullName>
    </submittedName>
</protein>
<dbReference type="Proteomes" id="UP000029492">
    <property type="component" value="Chromosome"/>
</dbReference>
<evidence type="ECO:0000256" key="1">
    <source>
        <dbReference type="SAM" id="MobiDB-lite"/>
    </source>
</evidence>
<gene>
    <name evidence="2" type="ORF">MOC_3912</name>
</gene>
<dbReference type="AlphaFoldDB" id="A0A089NW93"/>
<dbReference type="HOGENOM" id="CLU_2862699_0_0_5"/>
<name>A0A089NW93_9HYPH</name>
<accession>A0A089NW93</accession>
<sequence>MIVNRPRGSRPATREGTPARPATGRADALIPHIAPARQRFCAHQRPDPFNDPVTLLFRMGLRRP</sequence>
<organism evidence="2 3">
    <name type="scientific">Methylobacterium oryzae CBMB20</name>
    <dbReference type="NCBI Taxonomy" id="693986"/>
    <lineage>
        <taxon>Bacteria</taxon>
        <taxon>Pseudomonadati</taxon>
        <taxon>Pseudomonadota</taxon>
        <taxon>Alphaproteobacteria</taxon>
        <taxon>Hyphomicrobiales</taxon>
        <taxon>Methylobacteriaceae</taxon>
        <taxon>Methylobacterium</taxon>
    </lineage>
</organism>
<evidence type="ECO:0000313" key="2">
    <source>
        <dbReference type="EMBL" id="AIQ91667.1"/>
    </source>
</evidence>
<proteinExistence type="predicted"/>
<keyword evidence="3" id="KW-1185">Reference proteome</keyword>
<reference evidence="2 3" key="1">
    <citation type="journal article" date="2014" name="PLoS ONE">
        <title>Genome Information of Methylobacterium oryzae, a Plant-Probiotic Methylotroph in the Phyllosphere.</title>
        <authorList>
            <person name="Kwak M.J."/>
            <person name="Jeong H."/>
            <person name="Madhaiyan M."/>
            <person name="Lee Y."/>
            <person name="Sa T.M."/>
            <person name="Oh T.K."/>
            <person name="Kim J.F."/>
        </authorList>
    </citation>
    <scope>NUCLEOTIDE SEQUENCE [LARGE SCALE GENOMIC DNA]</scope>
    <source>
        <strain evidence="2 3">CBMB20</strain>
    </source>
</reference>
<evidence type="ECO:0000313" key="3">
    <source>
        <dbReference type="Proteomes" id="UP000029492"/>
    </source>
</evidence>
<feature type="region of interest" description="Disordered" evidence="1">
    <location>
        <begin position="1"/>
        <end position="27"/>
    </location>
</feature>
<dbReference type="STRING" id="693986.MOC_3912"/>